<dbReference type="Proteomes" id="UP000187406">
    <property type="component" value="Unassembled WGS sequence"/>
</dbReference>
<proteinExistence type="predicted"/>
<protein>
    <submittedName>
        <fullName evidence="2">Uncharacterized protein</fullName>
    </submittedName>
</protein>
<evidence type="ECO:0000313" key="2">
    <source>
        <dbReference type="EMBL" id="GAV69432.1"/>
    </source>
</evidence>
<evidence type="ECO:0000313" key="3">
    <source>
        <dbReference type="Proteomes" id="UP000187406"/>
    </source>
</evidence>
<dbReference type="AlphaFoldDB" id="A0A1Q3BNJ8"/>
<keyword evidence="1" id="KW-0812">Transmembrane</keyword>
<feature type="transmembrane region" description="Helical" evidence="1">
    <location>
        <begin position="80"/>
        <end position="99"/>
    </location>
</feature>
<dbReference type="InParanoid" id="A0A1Q3BNJ8"/>
<feature type="non-terminal residue" evidence="2">
    <location>
        <position position="1"/>
    </location>
</feature>
<reference evidence="3" key="1">
    <citation type="submission" date="2016-04" db="EMBL/GenBank/DDBJ databases">
        <title>Cephalotus genome sequencing.</title>
        <authorList>
            <person name="Fukushima K."/>
            <person name="Hasebe M."/>
            <person name="Fang X."/>
        </authorList>
    </citation>
    <scope>NUCLEOTIDE SEQUENCE [LARGE SCALE GENOMIC DNA]</scope>
    <source>
        <strain evidence="3">cv. St1</strain>
    </source>
</reference>
<comment type="caution">
    <text evidence="2">The sequence shown here is derived from an EMBL/GenBank/DDBJ whole genome shotgun (WGS) entry which is preliminary data.</text>
</comment>
<organism evidence="2 3">
    <name type="scientific">Cephalotus follicularis</name>
    <name type="common">Albany pitcher plant</name>
    <dbReference type="NCBI Taxonomy" id="3775"/>
    <lineage>
        <taxon>Eukaryota</taxon>
        <taxon>Viridiplantae</taxon>
        <taxon>Streptophyta</taxon>
        <taxon>Embryophyta</taxon>
        <taxon>Tracheophyta</taxon>
        <taxon>Spermatophyta</taxon>
        <taxon>Magnoliopsida</taxon>
        <taxon>eudicotyledons</taxon>
        <taxon>Gunneridae</taxon>
        <taxon>Pentapetalae</taxon>
        <taxon>rosids</taxon>
        <taxon>fabids</taxon>
        <taxon>Oxalidales</taxon>
        <taxon>Cephalotaceae</taxon>
        <taxon>Cephalotus</taxon>
    </lineage>
</organism>
<dbReference type="EMBL" id="BDDD01000722">
    <property type="protein sequence ID" value="GAV69432.1"/>
    <property type="molecule type" value="Genomic_DNA"/>
</dbReference>
<keyword evidence="1" id="KW-1133">Transmembrane helix</keyword>
<sequence>SITKLTSQKKKKNYFFHFPSSLYTSNAVLTATGAPASSSLADKLFIKKTLTPFTNLSVFLSLSHLSLSLQQQHRTRSPPLPTASIIYLFIYLFSLSLVYL</sequence>
<evidence type="ECO:0000256" key="1">
    <source>
        <dbReference type="SAM" id="Phobius"/>
    </source>
</evidence>
<name>A0A1Q3BNJ8_CEPFO</name>
<accession>A0A1Q3BNJ8</accession>
<gene>
    <name evidence="2" type="ORF">CFOL_v3_12933</name>
</gene>
<keyword evidence="3" id="KW-1185">Reference proteome</keyword>
<keyword evidence="1" id="KW-0472">Membrane</keyword>